<feature type="region of interest" description="Disordered" evidence="1">
    <location>
        <begin position="2063"/>
        <end position="2094"/>
    </location>
</feature>
<dbReference type="STRING" id="1257118.L8H015"/>
<dbReference type="GO" id="GO:0000902">
    <property type="term" value="P:cell morphogenesis"/>
    <property type="evidence" value="ECO:0007669"/>
    <property type="project" value="InterPro"/>
</dbReference>
<keyword evidence="6" id="KW-1185">Reference proteome</keyword>
<dbReference type="GO" id="GO:0030427">
    <property type="term" value="C:site of polarized growth"/>
    <property type="evidence" value="ECO:0007669"/>
    <property type="project" value="TreeGrafter"/>
</dbReference>
<dbReference type="PANTHER" id="PTHR12295:SF30">
    <property type="entry name" value="PROTEIN FURRY"/>
    <property type="match status" value="1"/>
</dbReference>
<dbReference type="VEuPathDB" id="AmoebaDB:ACA1_064980"/>
<dbReference type="PANTHER" id="PTHR12295">
    <property type="entry name" value="FURRY-RELATED"/>
    <property type="match status" value="1"/>
</dbReference>
<dbReference type="EMBL" id="KB007974">
    <property type="protein sequence ID" value="ELR17711.1"/>
    <property type="molecule type" value="Genomic_DNA"/>
</dbReference>
<feature type="region of interest" description="Disordered" evidence="1">
    <location>
        <begin position="1487"/>
        <end position="1525"/>
    </location>
</feature>
<dbReference type="Pfam" id="PF14225">
    <property type="entry name" value="MOR2-PAG1_C"/>
    <property type="match status" value="1"/>
</dbReference>
<dbReference type="KEGG" id="acan:ACA1_064980"/>
<dbReference type="InterPro" id="IPR025481">
    <property type="entry name" value="Cell_Morphogen_C"/>
</dbReference>
<dbReference type="InterPro" id="IPR025614">
    <property type="entry name" value="Cell_morpho_N"/>
</dbReference>
<evidence type="ECO:0000259" key="2">
    <source>
        <dbReference type="Pfam" id="PF14222"/>
    </source>
</evidence>
<evidence type="ECO:0000256" key="1">
    <source>
        <dbReference type="SAM" id="MobiDB-lite"/>
    </source>
</evidence>
<dbReference type="InterPro" id="IPR029473">
    <property type="entry name" value="MOR2-PAG1_mid"/>
</dbReference>
<proteinExistence type="predicted"/>
<feature type="compositionally biased region" description="Gly residues" evidence="1">
    <location>
        <begin position="514"/>
        <end position="526"/>
    </location>
</feature>
<dbReference type="OrthoDB" id="6287725at2759"/>
<organism evidence="5 6">
    <name type="scientific">Acanthamoeba castellanii (strain ATCC 30010 / Neff)</name>
    <dbReference type="NCBI Taxonomy" id="1257118"/>
    <lineage>
        <taxon>Eukaryota</taxon>
        <taxon>Amoebozoa</taxon>
        <taxon>Discosea</taxon>
        <taxon>Longamoebia</taxon>
        <taxon>Centramoebida</taxon>
        <taxon>Acanthamoebidae</taxon>
        <taxon>Acanthamoeba</taxon>
    </lineage>
</organism>
<gene>
    <name evidence="5" type="ORF">ACA1_064980</name>
</gene>
<protein>
    <submittedName>
        <fullName evidence="5">Uncharacterized protein</fullName>
    </submittedName>
</protein>
<reference evidence="5 6" key="1">
    <citation type="journal article" date="2013" name="Genome Biol.">
        <title>Genome of Acanthamoeba castellanii highlights extensive lateral gene transfer and early evolution of tyrosine kinase signaling.</title>
        <authorList>
            <person name="Clarke M."/>
            <person name="Lohan A.J."/>
            <person name="Liu B."/>
            <person name="Lagkouvardos I."/>
            <person name="Roy S."/>
            <person name="Zafar N."/>
            <person name="Bertelli C."/>
            <person name="Schilde C."/>
            <person name="Kianianmomeni A."/>
            <person name="Burglin T.R."/>
            <person name="Frech C."/>
            <person name="Turcotte B."/>
            <person name="Kopec K.O."/>
            <person name="Synnott J.M."/>
            <person name="Choo C."/>
            <person name="Paponov I."/>
            <person name="Finkler A."/>
            <person name="Soon Heng Tan C."/>
            <person name="Hutchins A.P."/>
            <person name="Weinmeier T."/>
            <person name="Rattei T."/>
            <person name="Chu J.S."/>
            <person name="Gimenez G."/>
            <person name="Irimia M."/>
            <person name="Rigden D.J."/>
            <person name="Fitzpatrick D.A."/>
            <person name="Lorenzo-Morales J."/>
            <person name="Bateman A."/>
            <person name="Chiu C.H."/>
            <person name="Tang P."/>
            <person name="Hegemann P."/>
            <person name="Fromm H."/>
            <person name="Raoult D."/>
            <person name="Greub G."/>
            <person name="Miranda-Saavedra D."/>
            <person name="Chen N."/>
            <person name="Nash P."/>
            <person name="Ginger M.L."/>
            <person name="Horn M."/>
            <person name="Schaap P."/>
            <person name="Caler L."/>
            <person name="Loftus B."/>
        </authorList>
    </citation>
    <scope>NUCLEOTIDE SEQUENCE [LARGE SCALE GENOMIC DNA]</scope>
    <source>
        <strain evidence="5 6">Neff</strain>
    </source>
</reference>
<feature type="domain" description="Cell morphogenesis central region" evidence="4">
    <location>
        <begin position="1247"/>
        <end position="1484"/>
    </location>
</feature>
<feature type="compositionally biased region" description="Polar residues" evidence="1">
    <location>
        <begin position="1516"/>
        <end position="1525"/>
    </location>
</feature>
<feature type="domain" description="Cell morphogenesis central region" evidence="4">
    <location>
        <begin position="888"/>
        <end position="1154"/>
    </location>
</feature>
<dbReference type="RefSeq" id="XP_004339724.1">
    <property type="nucleotide sequence ID" value="XM_004339676.1"/>
</dbReference>
<feature type="compositionally biased region" description="Acidic residues" evidence="1">
    <location>
        <begin position="1496"/>
        <end position="1508"/>
    </location>
</feature>
<feature type="region of interest" description="Disordered" evidence="1">
    <location>
        <begin position="504"/>
        <end position="531"/>
    </location>
</feature>
<dbReference type="Pfam" id="PF14228">
    <property type="entry name" value="MOR2-PAG1_mid"/>
    <property type="match status" value="3"/>
</dbReference>
<dbReference type="GO" id="GO:0005938">
    <property type="term" value="C:cell cortex"/>
    <property type="evidence" value="ECO:0007669"/>
    <property type="project" value="TreeGrafter"/>
</dbReference>
<dbReference type="SUPFAM" id="SSF48371">
    <property type="entry name" value="ARM repeat"/>
    <property type="match status" value="1"/>
</dbReference>
<dbReference type="InterPro" id="IPR039867">
    <property type="entry name" value="Furry/Tao3/Mor2"/>
</dbReference>
<evidence type="ECO:0000313" key="5">
    <source>
        <dbReference type="EMBL" id="ELR17711.1"/>
    </source>
</evidence>
<evidence type="ECO:0000313" key="6">
    <source>
        <dbReference type="Proteomes" id="UP000011083"/>
    </source>
</evidence>
<evidence type="ECO:0000259" key="3">
    <source>
        <dbReference type="Pfam" id="PF14225"/>
    </source>
</evidence>
<dbReference type="InterPro" id="IPR016024">
    <property type="entry name" value="ARM-type_fold"/>
</dbReference>
<dbReference type="OMA" id="VAMMHID"/>
<dbReference type="GeneID" id="14917793"/>
<feature type="domain" description="Cell morphogenesis protein C-terminal" evidence="3">
    <location>
        <begin position="1758"/>
        <end position="2009"/>
    </location>
</feature>
<name>L8H015_ACACF</name>
<feature type="domain" description="Cell morphogenesis protein N-terminal" evidence="2">
    <location>
        <begin position="128"/>
        <end position="709"/>
    </location>
</feature>
<evidence type="ECO:0000259" key="4">
    <source>
        <dbReference type="Pfam" id="PF14228"/>
    </source>
</evidence>
<dbReference type="Proteomes" id="UP000011083">
    <property type="component" value="Unassembled WGS sequence"/>
</dbReference>
<accession>L8H015</accession>
<dbReference type="Pfam" id="PF14222">
    <property type="entry name" value="MOR2-PAG1_N"/>
    <property type="match status" value="1"/>
</dbReference>
<sequence>MDPAKLYRVALPWEAPFAHSKQGDFSTPGEFVARSLNRHFISYVEDKIKSYQKTLSDPYWVFDAEDDTKWKELLEAYGMMGKNCLSSLVLALLDWQQRKLSKKIDMWEDFAKELNKAQAAQLQATYEERKMYTIYYVFCRLVLEVLPNADESDNPISGAAADELEKACFLYFEENKALVLVKAKKGEKEDMAVANRLHIYELFSQILGELCSQNRFGEIMKKLFDVLEATSSAKDLSTSLSAIYALRNVKMDISTNAKIVESAAFIKRVREEYFDPKAKKLKEELQAAFAELLGSILIPIVESKTEGTHTSSPSAIFVDIQSQKDVLADFYAIVSDFYDRIMTQYGKKKIKGREHVFYPLLTGLLCAAHVKFFEAKYYEMLDMLFKSLKEPKLKALALESIYHLLLKFLAVKDTKSFGEECAKLLDQLFIQPAKEKKKEKQLIQPGEECVDIIVDIITLLSVAKFDQTTHSVVLELIKDRASPDKVLVALLSFNAITDRLIPATEGRSGSSGSSSGGGKSSGGTLKGSGKQVGTIRTTMVVPRGQANPSLKRQAMRRFHAETEKIILDDFAKGMGMALDRIIADVHAQFGTLLLSDPKYNSKTVQELVGKDKAGQLAVAPLALSCLRRALPSEMPLHELVHTLAKYTLHVDNAIRNEAFQVLQHMAKCLPVLRATIVEQFCRVTSSIPDIYPQLIRKSLSKLSVLLKLWHDMESDRELKLEQKQREDKSKSYIASGQLENVKSVVCPISEVDGTALLFLCHPLANVRELAWEVMKAVRHVNSVLPQETAVEETVLLANLIEANANKLAGAGDVDRNLITKRSFALKDGHSEEAAKELRLLGLSGSSNKLTTRRATDADWRSISDARGDSEGAYKAQPASQGTLEEVVSLNKGLHKDDAQLRWARMLGALVPLCANEGTVNFALRHIVPRMAAAQAYLESTRNQKSVSPDFESQSLLWRNYAVAACAAYGSEGDVAEEVECTKPEAVFSSILGVLKTLPTLSPFLVLALSFVKSSFVPTLLDKLDPYNTEVYQNFKPSKGKQHQKDPQFVLRCQLGLVFRFTAENLQSPAMNPNLLNSYLDWMKQTRAYLDTVVGEWSDPLQGLRYDFFSVIARVVHHVHAGMPAKLAEVFPKQYRKKLFLFCSKYCGHAPKALTDKESPDANQLIKCADAESMEKARSLQYAALNAMGVLLRGGDFYKAEKSSDPRGPIAGLLTNMFKITDVQVNSIGESALDIYLESNAGHEDRFLTLCLDLCYDDDKQVSRGYFMAAGRAIIERQLGGSLPIPALLNLCLINLAHELHEVRELSQKLLQDITNNDKYCICPPTGVLDTSAALQYKISSLLAEDYPQLAFEVFSAAWHRITTTGIHGHAHMLFYLPPWLEAIDFAVLPSDATVSLLENLCTLTFKYGSFQPFLLERLWAQLVARYRANIASILQFIVQTILQTRNEQFLPTGRKIAVFLGRVDPVATIDLLIAGLYDTTQIKFADEERGDKEKEDSAEELSEKESEDGLGAGQSMEKSASGGSNSKWEFSRIVTVDKKQEHALSSLEACMILLIELGVEHIVELCDHLQVVFHVLFLNLDSPNALIHRHARIFLANLVYSLTSGQVGKLERDSPAAKFLARIEALGDRRPWAYEDPTITALDIESAKQLGQWVAEVVTLLPSFTLLPSSWGAEALSWAAKIGRIPAHYVYRSFHVYRALLPLGCSLNEEAVAVILSILYKHEAKRPIDRIGLAIDIMHTFIVIIEATPAEELLKYHQIFWAITSVLYADYQQEFLYILSNRVLEAFFAKMDFSDPRIYQHFVANMPANREPAFTGLQPLLLKGLTSDFTAAETIQLLKQVALLPPENALVEVHPDPQHRYLTSLLGLAPWLMANYEKEAGTKLALDLAQILQKVQLQKFTDLLCNFAKSVFKTEKEFGKKLGSMIAKKFFPTEEMYAFSLLAEFLDIGPNVYKRYILDLMAGMTKAVKWKKSVLAKEDSPALFAVVGKQYGTERWRKALEVMDVVLNRNPTTVDIGRSEHVNVVERIGDFERASRTWQSLDKGKALVSNSLYQNLPSLLAQQATGKPLPKPPTPRGFDDGRQPSFRKPSVSMD</sequence>
<feature type="domain" description="Cell morphogenesis central region" evidence="4">
    <location>
        <begin position="1514"/>
        <end position="1706"/>
    </location>
</feature>